<dbReference type="eggNOG" id="ENOG503335T">
    <property type="taxonomic scope" value="Bacteria"/>
</dbReference>
<dbReference type="PROSITE" id="PS51257">
    <property type="entry name" value="PROKAR_LIPOPROTEIN"/>
    <property type="match status" value="1"/>
</dbReference>
<proteinExistence type="predicted"/>
<protein>
    <submittedName>
        <fullName evidence="2">Uncharacterized protein</fullName>
    </submittedName>
</protein>
<reference evidence="2" key="2">
    <citation type="journal article" date="2015" name="Genome Biol. Evol.">
        <title>Complete Genome Sequence and Transcriptomic Analysis of the Novel Pathogen Elizabethkingia anophelis in Response to Oxidative Stress.</title>
        <authorList>
            <person name="Li Y."/>
            <person name="Liu Y."/>
            <person name="Chew S.C."/>
            <person name="Tay M."/>
            <person name="Salido M.M."/>
            <person name="Teo J."/>
            <person name="Lauro F.M."/>
            <person name="Givskov M."/>
            <person name="Yang L."/>
        </authorList>
    </citation>
    <scope>NUCLEOTIDE SEQUENCE</scope>
    <source>
        <strain evidence="2">NUHP1</strain>
    </source>
</reference>
<gene>
    <name evidence="2" type="ORF">BD94_1029</name>
</gene>
<dbReference type="RefSeq" id="WP_024565270.1">
    <property type="nucleotide sequence ID" value="NZ_CP007547.1"/>
</dbReference>
<keyword evidence="1" id="KW-0732">Signal</keyword>
<dbReference type="Proteomes" id="UP000028933">
    <property type="component" value="Chromosome"/>
</dbReference>
<evidence type="ECO:0000256" key="1">
    <source>
        <dbReference type="SAM" id="SignalP"/>
    </source>
</evidence>
<reference evidence="2" key="1">
    <citation type="journal article" date="2013" name="Lancet">
        <title>First case of E anophelis outbreak in an intensive-care unit.</title>
        <authorList>
            <person name="Teo J."/>
            <person name="Tan S.Y."/>
            <person name="Tay M."/>
            <person name="Ding Y."/>
            <person name="Kjelleberg S."/>
            <person name="Givskov M."/>
            <person name="Lin R.T."/>
            <person name="Yang L."/>
        </authorList>
    </citation>
    <scope>NUCLEOTIDE SEQUENCE [LARGE SCALE GENOMIC DNA]</scope>
    <source>
        <strain evidence="2">NUHP1</strain>
    </source>
</reference>
<dbReference type="EMBL" id="CP007547">
    <property type="protein sequence ID" value="AIL44804.1"/>
    <property type="molecule type" value="Genomic_DNA"/>
</dbReference>
<organism evidence="2 3">
    <name type="scientific">Elizabethkingia anophelis NUHP1</name>
    <dbReference type="NCBI Taxonomy" id="1338011"/>
    <lineage>
        <taxon>Bacteria</taxon>
        <taxon>Pseudomonadati</taxon>
        <taxon>Bacteroidota</taxon>
        <taxon>Flavobacteriia</taxon>
        <taxon>Flavobacteriales</taxon>
        <taxon>Weeksellaceae</taxon>
        <taxon>Elizabethkingia</taxon>
    </lineage>
</organism>
<feature type="signal peptide" evidence="1">
    <location>
        <begin position="1"/>
        <end position="20"/>
    </location>
</feature>
<name>A0A077EF52_9FLAO</name>
<evidence type="ECO:0000313" key="3">
    <source>
        <dbReference type="Proteomes" id="UP000028933"/>
    </source>
</evidence>
<accession>A0A077EF52</accession>
<dbReference type="KEGG" id="eao:BD94_1029"/>
<dbReference type="AlphaFoldDB" id="A0A077EF52"/>
<sequence length="469" mass="52120">MRKKLLYTSLWGILTLSLLSSCRTEDGAITQKQVENKRFAVFTPSNGKTVNYANGFAFLMQQYDNLHKTNLTGVVNNNPVIGNLNASINKNTSVIKTLGSYIEFRIHSQTITGENGDKWVVFPKIEGNRVIGLVLAFLSNKETKVSYKAIDNQTEWYNDNIGKFQDAFINFQKRSKILNLSASINPMADGAGCQKENGEYVDCGIQEVIITVPKNPGTPLPPVTIIIPIIDPGTCNDFQNCAPGGGGSSLPPIDPCTRARLALSADNVKKAIEDLKKRMNDPNKKTNNEQLHIIRKDGNTVVVDGKQNHVEFSPDIYTKGSVHDHDKLGQPMFPPHDINTFINTVRVQNYPPDPIDPTDKSGEAFLGIVTPNYNYFMIFNGTKDDIPPMYGAGVVNEYQTSFRMRIEKYKIYNGPVPDNVLQQIFFEYLDKMGLSGKVSLIKQINGSNYPITKNPDGTINNNSTNPCNN</sequence>
<dbReference type="STRING" id="1338011.BD94_1029"/>
<feature type="chain" id="PRO_5001717711" evidence="1">
    <location>
        <begin position="21"/>
        <end position="469"/>
    </location>
</feature>
<evidence type="ECO:0000313" key="2">
    <source>
        <dbReference type="EMBL" id="AIL44804.1"/>
    </source>
</evidence>
<dbReference type="HOGENOM" id="CLU_045513_0_0_10"/>